<keyword evidence="6" id="KW-0833">Ubl conjugation pathway</keyword>
<keyword evidence="14" id="KW-1185">Reference proteome</keyword>
<gene>
    <name evidence="13" type="ORF">Fcan01_05173</name>
</gene>
<evidence type="ECO:0000256" key="3">
    <source>
        <dbReference type="ARBA" id="ARBA00022679"/>
    </source>
</evidence>
<dbReference type="SUPFAM" id="SSF49879">
    <property type="entry name" value="SMAD/FHA domain"/>
    <property type="match status" value="1"/>
</dbReference>
<protein>
    <recommendedName>
        <fullName evidence="2">E3 ubiquitin-protein ligase CHFR</fullName>
    </recommendedName>
</protein>
<dbReference type="STRING" id="158441.A0A226ESD6"/>
<dbReference type="OrthoDB" id="5330228at2759"/>
<evidence type="ECO:0000259" key="11">
    <source>
        <dbReference type="PROSITE" id="PS50006"/>
    </source>
</evidence>
<proteinExistence type="inferred from homology"/>
<dbReference type="InterPro" id="IPR017907">
    <property type="entry name" value="Znf_RING_CS"/>
</dbReference>
<dbReference type="PANTHER" id="PTHR15067">
    <property type="entry name" value="E3 UBIQUITIN-PROTEIN LIGASE RNF8"/>
    <property type="match status" value="1"/>
</dbReference>
<feature type="region of interest" description="Disordered" evidence="10">
    <location>
        <begin position="452"/>
        <end position="493"/>
    </location>
</feature>
<accession>A0A226ESD6</accession>
<dbReference type="SUPFAM" id="SSF57850">
    <property type="entry name" value="RING/U-box"/>
    <property type="match status" value="1"/>
</dbReference>
<dbReference type="EMBL" id="LNIX01000002">
    <property type="protein sequence ID" value="OXA59984.1"/>
    <property type="molecule type" value="Genomic_DNA"/>
</dbReference>
<evidence type="ECO:0000256" key="10">
    <source>
        <dbReference type="SAM" id="MobiDB-lite"/>
    </source>
</evidence>
<evidence type="ECO:0000256" key="8">
    <source>
        <dbReference type="PROSITE-ProRule" id="PRU00175"/>
    </source>
</evidence>
<dbReference type="PANTHER" id="PTHR15067:SF4">
    <property type="entry name" value="E3 UBIQUITIN-PROTEIN LIGASE RNF8"/>
    <property type="match status" value="1"/>
</dbReference>
<evidence type="ECO:0000256" key="4">
    <source>
        <dbReference type="ARBA" id="ARBA00022723"/>
    </source>
</evidence>
<keyword evidence="4" id="KW-0479">Metal-binding</keyword>
<keyword evidence="3" id="KW-0808">Transferase</keyword>
<dbReference type="PROSITE" id="PS50006">
    <property type="entry name" value="FHA_DOMAIN"/>
    <property type="match status" value="1"/>
</dbReference>
<sequence length="559" mass="62222">MPREGDDDTSSRAGSIVDVTSTPPIATSHPRLPAAQGEPQVQDNAFTTAQLSLADNTTGDNDVPAVILLRRKDMLFGRAATCDVSLNSLQISRRHCSLEYRNDKWFIRDLSTNGITVATKKVIKDQLHPLNHQDIVQLVPTGALTYRFTETNKENQQLICNASNPITIEDDQESLLSLKHEEDEGLPSIEVVDHANKKQQNEQDSVMLLDDSMSSASTKKTNSPSKRPFSAFALESSPPFLEIKSNKKQKTDIHHLSLQLQRIKAENEVLRVERVIEREEYKQKRDLEVLFFKEQYKEEVNKKLQDILESEFSCCICSCVFVEPSISPSCGHTYCHHCISEWLKKKPECPICRSPINTPPKKHIEMGNYINKVYEFAGNDVKEKRDIQIKDRQKEKEAAKNVLRMAAPHPMPQGFMFDLELLNAAMNGRGGGGRRGRRNNTAAVAAAAAAAAAGGGAGNAPPPPHRRSARRGRNQNNNPATGGLPGGGAQVPGYQMIPGMLNMNPPGPPHRGAGHNHPFFHVPAMPQNMTHQAMHNHFPQLFNNNQFEPFLHNDVLMID</sequence>
<evidence type="ECO:0000313" key="13">
    <source>
        <dbReference type="EMBL" id="OXA59984.1"/>
    </source>
</evidence>
<comment type="similarity">
    <text evidence="1">Belongs to the CHFR family.</text>
</comment>
<feature type="compositionally biased region" description="Basic residues" evidence="10">
    <location>
        <begin position="464"/>
        <end position="473"/>
    </location>
</feature>
<feature type="domain" description="FHA" evidence="11">
    <location>
        <begin position="74"/>
        <end position="122"/>
    </location>
</feature>
<dbReference type="Gene3D" id="2.60.200.20">
    <property type="match status" value="1"/>
</dbReference>
<dbReference type="GO" id="GO:0070936">
    <property type="term" value="P:protein K48-linked ubiquitination"/>
    <property type="evidence" value="ECO:0007669"/>
    <property type="project" value="TreeGrafter"/>
</dbReference>
<dbReference type="GO" id="GO:0006511">
    <property type="term" value="P:ubiquitin-dependent protein catabolic process"/>
    <property type="evidence" value="ECO:0007669"/>
    <property type="project" value="TreeGrafter"/>
</dbReference>
<evidence type="ECO:0000256" key="2">
    <source>
        <dbReference type="ARBA" id="ARBA00017908"/>
    </source>
</evidence>
<comment type="caution">
    <text evidence="13">The sequence shown here is derived from an EMBL/GenBank/DDBJ whole genome shotgun (WGS) entry which is preliminary data.</text>
</comment>
<dbReference type="InterPro" id="IPR008984">
    <property type="entry name" value="SMAD_FHA_dom_sf"/>
</dbReference>
<dbReference type="SMART" id="SM00184">
    <property type="entry name" value="RING"/>
    <property type="match status" value="1"/>
</dbReference>
<keyword evidence="9" id="KW-0175">Coiled coil</keyword>
<dbReference type="GO" id="GO:0000151">
    <property type="term" value="C:ubiquitin ligase complex"/>
    <property type="evidence" value="ECO:0007669"/>
    <property type="project" value="TreeGrafter"/>
</dbReference>
<dbReference type="InterPro" id="IPR001841">
    <property type="entry name" value="Znf_RING"/>
</dbReference>
<dbReference type="Proteomes" id="UP000198287">
    <property type="component" value="Unassembled WGS sequence"/>
</dbReference>
<feature type="domain" description="RING-type" evidence="12">
    <location>
        <begin position="314"/>
        <end position="353"/>
    </location>
</feature>
<evidence type="ECO:0000313" key="14">
    <source>
        <dbReference type="Proteomes" id="UP000198287"/>
    </source>
</evidence>
<dbReference type="GO" id="GO:0005829">
    <property type="term" value="C:cytosol"/>
    <property type="evidence" value="ECO:0007669"/>
    <property type="project" value="TreeGrafter"/>
</dbReference>
<dbReference type="Pfam" id="PF13639">
    <property type="entry name" value="zf-RING_2"/>
    <property type="match status" value="1"/>
</dbReference>
<evidence type="ECO:0000256" key="7">
    <source>
        <dbReference type="ARBA" id="ARBA00022833"/>
    </source>
</evidence>
<evidence type="ECO:0000256" key="5">
    <source>
        <dbReference type="ARBA" id="ARBA00022771"/>
    </source>
</evidence>
<dbReference type="InterPro" id="IPR000253">
    <property type="entry name" value="FHA_dom"/>
</dbReference>
<dbReference type="SMART" id="SM00240">
    <property type="entry name" value="FHA"/>
    <property type="match status" value="1"/>
</dbReference>
<feature type="region of interest" description="Disordered" evidence="10">
    <location>
        <begin position="1"/>
        <end position="40"/>
    </location>
</feature>
<dbReference type="GO" id="GO:0008270">
    <property type="term" value="F:zinc ion binding"/>
    <property type="evidence" value="ECO:0007669"/>
    <property type="project" value="UniProtKB-KW"/>
</dbReference>
<feature type="coiled-coil region" evidence="9">
    <location>
        <begin position="246"/>
        <end position="280"/>
    </location>
</feature>
<name>A0A226ESD6_FOLCA</name>
<organism evidence="13 14">
    <name type="scientific">Folsomia candida</name>
    <name type="common">Springtail</name>
    <dbReference type="NCBI Taxonomy" id="158441"/>
    <lineage>
        <taxon>Eukaryota</taxon>
        <taxon>Metazoa</taxon>
        <taxon>Ecdysozoa</taxon>
        <taxon>Arthropoda</taxon>
        <taxon>Hexapoda</taxon>
        <taxon>Collembola</taxon>
        <taxon>Entomobryomorpha</taxon>
        <taxon>Isotomoidea</taxon>
        <taxon>Isotomidae</taxon>
        <taxon>Proisotominae</taxon>
        <taxon>Folsomia</taxon>
    </lineage>
</organism>
<evidence type="ECO:0000259" key="12">
    <source>
        <dbReference type="PROSITE" id="PS50089"/>
    </source>
</evidence>
<evidence type="ECO:0000256" key="6">
    <source>
        <dbReference type="ARBA" id="ARBA00022786"/>
    </source>
</evidence>
<dbReference type="Pfam" id="PF00498">
    <property type="entry name" value="FHA"/>
    <property type="match status" value="1"/>
</dbReference>
<dbReference type="GO" id="GO:0061630">
    <property type="term" value="F:ubiquitin protein ligase activity"/>
    <property type="evidence" value="ECO:0007669"/>
    <property type="project" value="TreeGrafter"/>
</dbReference>
<dbReference type="InterPro" id="IPR013083">
    <property type="entry name" value="Znf_RING/FYVE/PHD"/>
</dbReference>
<keyword evidence="5 8" id="KW-0863">Zinc-finger</keyword>
<reference evidence="13 14" key="1">
    <citation type="submission" date="2015-12" db="EMBL/GenBank/DDBJ databases">
        <title>The genome of Folsomia candida.</title>
        <authorList>
            <person name="Faddeeva A."/>
            <person name="Derks M.F."/>
            <person name="Anvar Y."/>
            <person name="Smit S."/>
            <person name="Van Straalen N."/>
            <person name="Roelofs D."/>
        </authorList>
    </citation>
    <scope>NUCLEOTIDE SEQUENCE [LARGE SCALE GENOMIC DNA]</scope>
    <source>
        <strain evidence="13 14">VU population</strain>
        <tissue evidence="13">Whole body</tissue>
    </source>
</reference>
<keyword evidence="7" id="KW-0862">Zinc</keyword>
<dbReference type="PROSITE" id="PS00518">
    <property type="entry name" value="ZF_RING_1"/>
    <property type="match status" value="1"/>
</dbReference>
<evidence type="ECO:0000256" key="9">
    <source>
        <dbReference type="SAM" id="Coils"/>
    </source>
</evidence>
<dbReference type="CDD" id="cd00060">
    <property type="entry name" value="FHA"/>
    <property type="match status" value="1"/>
</dbReference>
<dbReference type="AlphaFoldDB" id="A0A226ESD6"/>
<dbReference type="Gene3D" id="3.30.40.10">
    <property type="entry name" value="Zinc/RING finger domain, C3HC4 (zinc finger)"/>
    <property type="match status" value="1"/>
</dbReference>
<evidence type="ECO:0000256" key="1">
    <source>
        <dbReference type="ARBA" id="ARBA00005797"/>
    </source>
</evidence>
<dbReference type="PROSITE" id="PS50089">
    <property type="entry name" value="ZF_RING_2"/>
    <property type="match status" value="1"/>
</dbReference>